<comment type="subcellular location">
    <subcellularLocation>
        <location evidence="2">Membrane</location>
    </subcellularLocation>
</comment>
<evidence type="ECO:0000256" key="1">
    <source>
        <dbReference type="ARBA" id="ARBA00000085"/>
    </source>
</evidence>
<evidence type="ECO:0000259" key="8">
    <source>
        <dbReference type="PROSITE" id="PS50109"/>
    </source>
</evidence>
<comment type="caution">
    <text evidence="9">The sequence shown here is derived from an EMBL/GenBank/DDBJ whole genome shotgun (WGS) entry which is preliminary data.</text>
</comment>
<name>A0A9Q1UYN7_CLOBO</name>
<dbReference type="GO" id="GO:0004721">
    <property type="term" value="F:phosphoprotein phosphatase activity"/>
    <property type="evidence" value="ECO:0007669"/>
    <property type="project" value="TreeGrafter"/>
</dbReference>
<dbReference type="CDD" id="cd00082">
    <property type="entry name" value="HisKA"/>
    <property type="match status" value="1"/>
</dbReference>
<dbReference type="InterPro" id="IPR036097">
    <property type="entry name" value="HisK_dim/P_sf"/>
</dbReference>
<proteinExistence type="predicted"/>
<dbReference type="SUPFAM" id="SSF47384">
    <property type="entry name" value="Homodimeric domain of signal transducing histidine kinase"/>
    <property type="match status" value="1"/>
</dbReference>
<dbReference type="SMART" id="SM00388">
    <property type="entry name" value="HisKA"/>
    <property type="match status" value="1"/>
</dbReference>
<evidence type="ECO:0000256" key="5">
    <source>
        <dbReference type="ARBA" id="ARBA00022679"/>
    </source>
</evidence>
<gene>
    <name evidence="9" type="ORF">ADU74_06840</name>
</gene>
<dbReference type="Pfam" id="PF00512">
    <property type="entry name" value="HisKA"/>
    <property type="match status" value="1"/>
</dbReference>
<keyword evidence="6 9" id="KW-0418">Kinase</keyword>
<dbReference type="OrthoDB" id="9792991at2"/>
<dbReference type="PANTHER" id="PTHR45453">
    <property type="entry name" value="PHOSPHATE REGULON SENSOR PROTEIN PHOR"/>
    <property type="match status" value="1"/>
</dbReference>
<dbReference type="GO" id="GO:0005886">
    <property type="term" value="C:plasma membrane"/>
    <property type="evidence" value="ECO:0007669"/>
    <property type="project" value="TreeGrafter"/>
</dbReference>
<dbReference type="PANTHER" id="PTHR45453:SF1">
    <property type="entry name" value="PHOSPHATE REGULON SENSOR PROTEIN PHOR"/>
    <property type="match status" value="1"/>
</dbReference>
<dbReference type="EC" id="2.7.13.3" evidence="3"/>
<dbReference type="InterPro" id="IPR003661">
    <property type="entry name" value="HisK_dim/P_dom"/>
</dbReference>
<evidence type="ECO:0000256" key="6">
    <source>
        <dbReference type="ARBA" id="ARBA00022777"/>
    </source>
</evidence>
<accession>A0A9Q1UYN7</accession>
<dbReference type="Gene3D" id="1.10.287.130">
    <property type="match status" value="1"/>
</dbReference>
<dbReference type="InterPro" id="IPR036890">
    <property type="entry name" value="HATPase_C_sf"/>
</dbReference>
<dbReference type="Proteomes" id="UP000037540">
    <property type="component" value="Unassembled WGS sequence"/>
</dbReference>
<dbReference type="InterPro" id="IPR032834">
    <property type="entry name" value="NatK-like_C"/>
</dbReference>
<protein>
    <recommendedName>
        <fullName evidence="3">histidine kinase</fullName>
        <ecNumber evidence="3">2.7.13.3</ecNumber>
    </recommendedName>
</protein>
<dbReference type="PROSITE" id="PS50109">
    <property type="entry name" value="HIS_KIN"/>
    <property type="match status" value="1"/>
</dbReference>
<evidence type="ECO:0000256" key="2">
    <source>
        <dbReference type="ARBA" id="ARBA00004370"/>
    </source>
</evidence>
<sequence>MNNTYRIYIFITFYKFYATDKLKREKENLIKSLSHDIRTPLTAIISYSDFIKNKRYNSNEKLESYIEIIQNKAYQIQELTNLLLNTDIKPPNSDNTPLLEGKLMFEQFISEFVSALEDENFEVEIDRLALVDFKAKFDVQDISRIFDNIYSNIIKYASNLGKIQLEIFIEDNNLVFTQTNVIKDKIPNNIESHGIGLNNINKIVKSYNGEMKYILTQKIYKIEIKIPL</sequence>
<dbReference type="SUPFAM" id="SSF55874">
    <property type="entry name" value="ATPase domain of HSP90 chaperone/DNA topoisomerase II/histidine kinase"/>
    <property type="match status" value="1"/>
</dbReference>
<evidence type="ECO:0000256" key="3">
    <source>
        <dbReference type="ARBA" id="ARBA00012438"/>
    </source>
</evidence>
<evidence type="ECO:0000313" key="9">
    <source>
        <dbReference type="EMBL" id="KOA88181.1"/>
    </source>
</evidence>
<dbReference type="EMBL" id="LGVR01000031">
    <property type="protein sequence ID" value="KOA88181.1"/>
    <property type="molecule type" value="Genomic_DNA"/>
</dbReference>
<comment type="catalytic activity">
    <reaction evidence="1">
        <text>ATP + protein L-histidine = ADP + protein N-phospho-L-histidine.</text>
        <dbReference type="EC" id="2.7.13.3"/>
    </reaction>
</comment>
<dbReference type="Pfam" id="PF14501">
    <property type="entry name" value="HATPase_c_5"/>
    <property type="match status" value="1"/>
</dbReference>
<reference evidence="9 10" key="1">
    <citation type="submission" date="2015-07" db="EMBL/GenBank/DDBJ databases">
        <title>Draft genome sequences of 17 French Clostridium botulinum group III.</title>
        <authorList>
            <person name="Woudstra C."/>
            <person name="Le Marechal C."/>
            <person name="Souillard R."/>
            <person name="Bayon-Auboyer M.-H."/>
            <person name="Dessouter D."/>
            <person name="Fach P."/>
        </authorList>
    </citation>
    <scope>NUCLEOTIDE SEQUENCE [LARGE SCALE GENOMIC DNA]</scope>
    <source>
        <strain evidence="9 10">12LNRI-CD</strain>
    </source>
</reference>
<evidence type="ECO:0000256" key="7">
    <source>
        <dbReference type="ARBA" id="ARBA00023012"/>
    </source>
</evidence>
<feature type="domain" description="Histidine kinase" evidence="8">
    <location>
        <begin position="32"/>
        <end position="228"/>
    </location>
</feature>
<keyword evidence="5" id="KW-0808">Transferase</keyword>
<keyword evidence="7" id="KW-0902">Two-component regulatory system</keyword>
<dbReference type="GO" id="GO:0016036">
    <property type="term" value="P:cellular response to phosphate starvation"/>
    <property type="evidence" value="ECO:0007669"/>
    <property type="project" value="TreeGrafter"/>
</dbReference>
<evidence type="ECO:0000256" key="4">
    <source>
        <dbReference type="ARBA" id="ARBA00022553"/>
    </source>
</evidence>
<evidence type="ECO:0000313" key="10">
    <source>
        <dbReference type="Proteomes" id="UP000037540"/>
    </source>
</evidence>
<dbReference type="RefSeq" id="WP_013720778.1">
    <property type="nucleotide sequence ID" value="NZ_LGVO01000048.1"/>
</dbReference>
<dbReference type="InterPro" id="IPR050351">
    <property type="entry name" value="BphY/WalK/GraS-like"/>
</dbReference>
<organism evidence="9 10">
    <name type="scientific">Clostridium botulinum</name>
    <dbReference type="NCBI Taxonomy" id="1491"/>
    <lineage>
        <taxon>Bacteria</taxon>
        <taxon>Bacillati</taxon>
        <taxon>Bacillota</taxon>
        <taxon>Clostridia</taxon>
        <taxon>Eubacteriales</taxon>
        <taxon>Clostridiaceae</taxon>
        <taxon>Clostridium</taxon>
    </lineage>
</organism>
<dbReference type="InterPro" id="IPR005467">
    <property type="entry name" value="His_kinase_dom"/>
</dbReference>
<dbReference type="GO" id="GO:0000155">
    <property type="term" value="F:phosphorelay sensor kinase activity"/>
    <property type="evidence" value="ECO:0007669"/>
    <property type="project" value="InterPro"/>
</dbReference>
<dbReference type="AlphaFoldDB" id="A0A9Q1UYN7"/>
<dbReference type="Gene3D" id="3.30.565.10">
    <property type="entry name" value="Histidine kinase-like ATPase, C-terminal domain"/>
    <property type="match status" value="1"/>
</dbReference>
<keyword evidence="4" id="KW-0597">Phosphoprotein</keyword>